<evidence type="ECO:0000313" key="2">
    <source>
        <dbReference type="EMBL" id="KAK0468287.1"/>
    </source>
</evidence>
<comment type="caution">
    <text evidence="2">The sequence shown here is derived from an EMBL/GenBank/DDBJ whole genome shotgun (WGS) entry which is preliminary data.</text>
</comment>
<evidence type="ECO:0000256" key="1">
    <source>
        <dbReference type="SAM" id="MobiDB-lite"/>
    </source>
</evidence>
<accession>A0AA39NMC1</accession>
<dbReference type="GeneID" id="85354741"/>
<dbReference type="Proteomes" id="UP001175211">
    <property type="component" value="Unassembled WGS sequence"/>
</dbReference>
<name>A0AA39NMC1_ARMTA</name>
<dbReference type="RefSeq" id="XP_060338562.1">
    <property type="nucleotide sequence ID" value="XM_060471193.1"/>
</dbReference>
<dbReference type="AlphaFoldDB" id="A0AA39NMC1"/>
<sequence>MAISTVTVRIKWPFYLFFLTTMSYYYPSQPSYQPQPVVYTPSHRSHTYSPSAAYYPTTYPTTYGGDSVVYIPSHSSSRRHRYGTTVMPTTAGAQVITVPSSSSHGHRHHRRHHGSSHHHSSHHQPTIGERIARFFGFGRSRYYKTKSRNSSWGFLGRSRRRRYVDARTGAEVDKKGRPVYRV</sequence>
<reference evidence="2" key="1">
    <citation type="submission" date="2023-06" db="EMBL/GenBank/DDBJ databases">
        <authorList>
            <consortium name="Lawrence Berkeley National Laboratory"/>
            <person name="Ahrendt S."/>
            <person name="Sahu N."/>
            <person name="Indic B."/>
            <person name="Wong-Bajracharya J."/>
            <person name="Merenyi Z."/>
            <person name="Ke H.-M."/>
            <person name="Monk M."/>
            <person name="Kocsube S."/>
            <person name="Drula E."/>
            <person name="Lipzen A."/>
            <person name="Balint B."/>
            <person name="Henrissat B."/>
            <person name="Andreopoulos B."/>
            <person name="Martin F.M."/>
            <person name="Harder C.B."/>
            <person name="Rigling D."/>
            <person name="Ford K.L."/>
            <person name="Foster G.D."/>
            <person name="Pangilinan J."/>
            <person name="Papanicolaou A."/>
            <person name="Barry K."/>
            <person name="LaButti K."/>
            <person name="Viragh M."/>
            <person name="Koriabine M."/>
            <person name="Yan M."/>
            <person name="Riley R."/>
            <person name="Champramary S."/>
            <person name="Plett K.L."/>
            <person name="Tsai I.J."/>
            <person name="Slot J."/>
            <person name="Sipos G."/>
            <person name="Plett J."/>
            <person name="Nagy L.G."/>
            <person name="Grigoriev I.V."/>
        </authorList>
    </citation>
    <scope>NUCLEOTIDE SEQUENCE</scope>
    <source>
        <strain evidence="2">CCBAS 213</strain>
    </source>
</reference>
<gene>
    <name evidence="2" type="ORF">EV420DRAFT_1503659</name>
</gene>
<evidence type="ECO:0000313" key="3">
    <source>
        <dbReference type="Proteomes" id="UP001175211"/>
    </source>
</evidence>
<proteinExistence type="predicted"/>
<feature type="region of interest" description="Disordered" evidence="1">
    <location>
        <begin position="99"/>
        <end position="125"/>
    </location>
</feature>
<keyword evidence="3" id="KW-1185">Reference proteome</keyword>
<protein>
    <submittedName>
        <fullName evidence="2">Uncharacterized protein</fullName>
    </submittedName>
</protein>
<feature type="compositionally biased region" description="Basic residues" evidence="1">
    <location>
        <begin position="104"/>
        <end position="122"/>
    </location>
</feature>
<organism evidence="2 3">
    <name type="scientific">Armillaria tabescens</name>
    <name type="common">Ringless honey mushroom</name>
    <name type="synonym">Agaricus tabescens</name>
    <dbReference type="NCBI Taxonomy" id="1929756"/>
    <lineage>
        <taxon>Eukaryota</taxon>
        <taxon>Fungi</taxon>
        <taxon>Dikarya</taxon>
        <taxon>Basidiomycota</taxon>
        <taxon>Agaricomycotina</taxon>
        <taxon>Agaricomycetes</taxon>
        <taxon>Agaricomycetidae</taxon>
        <taxon>Agaricales</taxon>
        <taxon>Marasmiineae</taxon>
        <taxon>Physalacriaceae</taxon>
        <taxon>Desarmillaria</taxon>
    </lineage>
</organism>
<dbReference type="EMBL" id="JAUEPS010000002">
    <property type="protein sequence ID" value="KAK0468287.1"/>
    <property type="molecule type" value="Genomic_DNA"/>
</dbReference>